<feature type="transmembrane region" description="Helical" evidence="7">
    <location>
        <begin position="154"/>
        <end position="176"/>
    </location>
</feature>
<dbReference type="PROSITE" id="PS50850">
    <property type="entry name" value="MFS"/>
    <property type="match status" value="1"/>
</dbReference>
<dbReference type="CDD" id="cd17369">
    <property type="entry name" value="MFS_ShiA_like"/>
    <property type="match status" value="1"/>
</dbReference>
<feature type="transmembrane region" description="Helical" evidence="7">
    <location>
        <begin position="188"/>
        <end position="207"/>
    </location>
</feature>
<feature type="transmembrane region" description="Helical" evidence="7">
    <location>
        <begin position="89"/>
        <end position="107"/>
    </location>
</feature>
<dbReference type="AlphaFoldDB" id="A0A419N4S9"/>
<feature type="transmembrane region" description="Helical" evidence="7">
    <location>
        <begin position="407"/>
        <end position="427"/>
    </location>
</feature>
<gene>
    <name evidence="9" type="ORF">D6C13_19900</name>
</gene>
<keyword evidence="6 7" id="KW-0472">Membrane</keyword>
<dbReference type="PROSITE" id="PS00217">
    <property type="entry name" value="SUGAR_TRANSPORT_2"/>
    <property type="match status" value="1"/>
</dbReference>
<evidence type="ECO:0000256" key="3">
    <source>
        <dbReference type="ARBA" id="ARBA00022475"/>
    </source>
</evidence>
<comment type="caution">
    <text evidence="9">The sequence shown here is derived from an EMBL/GenBank/DDBJ whole genome shotgun (WGS) entry which is preliminary data.</text>
</comment>
<evidence type="ECO:0000256" key="7">
    <source>
        <dbReference type="SAM" id="Phobius"/>
    </source>
</evidence>
<evidence type="ECO:0000313" key="10">
    <source>
        <dbReference type="Proteomes" id="UP000284908"/>
    </source>
</evidence>
<feature type="transmembrane region" description="Helical" evidence="7">
    <location>
        <begin position="54"/>
        <end position="77"/>
    </location>
</feature>
<dbReference type="SUPFAM" id="SSF103473">
    <property type="entry name" value="MFS general substrate transporter"/>
    <property type="match status" value="1"/>
</dbReference>
<sequence>MVHTMRTPQKAGVTKAVVASVIGTIIEWFDYALYGAAAGLIINHIFFPELSETAGVLAAFATFAIGFIMRPLGGVLISHFGDRFGRKPALIFSISLMGLGTVTIGLLPGYAQIGILAPILLVLMRMVQGFGAGAEYAGAVTLVYEYSPVRLRGFFTALLQSSTVVGIMFASLAFLGVSQLSETDIISWGWRIPFLSSAVLFVIALYIRRQLDETPEYLEVMKKAEQDKKEHKLPLKMLITRYPRQLIYGFLAVTGHNANVYILSAFSLSYMTNTLGIAKSQALTALLIAALCGVISAPIMGWLADKFGAAKVYILSAIFTALFAWPLFILLDTKSMEWITLGMSIGFIVGFGGMAGPQGLLLAKIFPTEYRFSGISVARELNSMLIAGPTPLICALLVQYADGSSHYVSGYLAVCCLITVFAVIKLASYANTSYETSAEAGQRQIV</sequence>
<dbReference type="PANTHER" id="PTHR43045:SF1">
    <property type="entry name" value="SHIKIMATE TRANSPORTER"/>
    <property type="match status" value="1"/>
</dbReference>
<reference evidence="9 10" key="1">
    <citation type="submission" date="2018-09" db="EMBL/GenBank/DDBJ databases">
        <authorList>
            <person name="Le Fleche-Mateos A."/>
        </authorList>
    </citation>
    <scope>NUCLEOTIDE SEQUENCE [LARGE SCALE GENOMIC DNA]</scope>
    <source>
        <strain evidence="9 10">DSM 27399</strain>
    </source>
</reference>
<dbReference type="GO" id="GO:0022857">
    <property type="term" value="F:transmembrane transporter activity"/>
    <property type="evidence" value="ECO:0007669"/>
    <property type="project" value="InterPro"/>
</dbReference>
<keyword evidence="5 7" id="KW-1133">Transmembrane helix</keyword>
<feature type="domain" description="Major facilitator superfamily (MFS) profile" evidence="8">
    <location>
        <begin position="16"/>
        <end position="428"/>
    </location>
</feature>
<keyword evidence="10" id="KW-1185">Reference proteome</keyword>
<name>A0A419N4S9_9GAMM</name>
<dbReference type="PANTHER" id="PTHR43045">
    <property type="entry name" value="SHIKIMATE TRANSPORTER"/>
    <property type="match status" value="1"/>
</dbReference>
<organism evidence="9 10">
    <name type="scientific">Rahnella woolbedingensis</name>
    <dbReference type="NCBI Taxonomy" id="1510574"/>
    <lineage>
        <taxon>Bacteria</taxon>
        <taxon>Pseudomonadati</taxon>
        <taxon>Pseudomonadota</taxon>
        <taxon>Gammaproteobacteria</taxon>
        <taxon>Enterobacterales</taxon>
        <taxon>Yersiniaceae</taxon>
        <taxon>Rahnella</taxon>
    </lineage>
</organism>
<dbReference type="EMBL" id="RAHH01000027">
    <property type="protein sequence ID" value="RJT39835.1"/>
    <property type="molecule type" value="Genomic_DNA"/>
</dbReference>
<keyword evidence="2" id="KW-0813">Transport</keyword>
<dbReference type="FunFam" id="1.20.1250.20:FF:000001">
    <property type="entry name" value="Dicarboxylate MFS transporter"/>
    <property type="match status" value="1"/>
</dbReference>
<evidence type="ECO:0000256" key="6">
    <source>
        <dbReference type="ARBA" id="ARBA00023136"/>
    </source>
</evidence>
<accession>A0A419N4S9</accession>
<evidence type="ECO:0000256" key="2">
    <source>
        <dbReference type="ARBA" id="ARBA00022448"/>
    </source>
</evidence>
<evidence type="ECO:0000256" key="5">
    <source>
        <dbReference type="ARBA" id="ARBA00022989"/>
    </source>
</evidence>
<protein>
    <submittedName>
        <fullName evidence="9">MFS transporter</fullName>
    </submittedName>
</protein>
<feature type="transmembrane region" description="Helical" evidence="7">
    <location>
        <begin position="343"/>
        <end position="363"/>
    </location>
</feature>
<keyword evidence="3" id="KW-1003">Cell membrane</keyword>
<proteinExistence type="predicted"/>
<dbReference type="InterPro" id="IPR005829">
    <property type="entry name" value="Sugar_transporter_CS"/>
</dbReference>
<evidence type="ECO:0000256" key="1">
    <source>
        <dbReference type="ARBA" id="ARBA00004651"/>
    </source>
</evidence>
<dbReference type="OrthoDB" id="3690818at2"/>
<feature type="transmembrane region" description="Helical" evidence="7">
    <location>
        <begin position="282"/>
        <end position="303"/>
    </location>
</feature>
<dbReference type="GO" id="GO:0005886">
    <property type="term" value="C:plasma membrane"/>
    <property type="evidence" value="ECO:0007669"/>
    <property type="project" value="UniProtKB-SubCell"/>
</dbReference>
<feature type="transmembrane region" description="Helical" evidence="7">
    <location>
        <begin position="384"/>
        <end position="401"/>
    </location>
</feature>
<evidence type="ECO:0000256" key="4">
    <source>
        <dbReference type="ARBA" id="ARBA00022692"/>
    </source>
</evidence>
<dbReference type="Gene3D" id="1.20.1250.20">
    <property type="entry name" value="MFS general substrate transporter like domains"/>
    <property type="match status" value="2"/>
</dbReference>
<dbReference type="InterPro" id="IPR020846">
    <property type="entry name" value="MFS_dom"/>
</dbReference>
<dbReference type="InterPro" id="IPR036259">
    <property type="entry name" value="MFS_trans_sf"/>
</dbReference>
<dbReference type="Pfam" id="PF00083">
    <property type="entry name" value="Sugar_tr"/>
    <property type="match status" value="1"/>
</dbReference>
<dbReference type="Proteomes" id="UP000284908">
    <property type="component" value="Unassembled WGS sequence"/>
</dbReference>
<dbReference type="InterPro" id="IPR005828">
    <property type="entry name" value="MFS_sugar_transport-like"/>
</dbReference>
<comment type="subcellular location">
    <subcellularLocation>
        <location evidence="1">Cell membrane</location>
        <topology evidence="1">Multi-pass membrane protein</topology>
    </subcellularLocation>
</comment>
<feature type="transmembrane region" description="Helical" evidence="7">
    <location>
        <begin position="12"/>
        <end position="34"/>
    </location>
</feature>
<feature type="transmembrane region" description="Helical" evidence="7">
    <location>
        <begin position="312"/>
        <end position="331"/>
    </location>
</feature>
<evidence type="ECO:0000313" key="9">
    <source>
        <dbReference type="EMBL" id="RJT39835.1"/>
    </source>
</evidence>
<keyword evidence="4 7" id="KW-0812">Transmembrane</keyword>
<feature type="transmembrane region" description="Helical" evidence="7">
    <location>
        <begin position="246"/>
        <end position="270"/>
    </location>
</feature>
<evidence type="ECO:0000259" key="8">
    <source>
        <dbReference type="PROSITE" id="PS50850"/>
    </source>
</evidence>